<gene>
    <name evidence="3" type="ORF">CG710_010785</name>
</gene>
<feature type="transmembrane region" description="Helical" evidence="2">
    <location>
        <begin position="16"/>
        <end position="37"/>
    </location>
</feature>
<name>A0A371JEJ8_9FIRM</name>
<feature type="region of interest" description="Disordered" evidence="1">
    <location>
        <begin position="58"/>
        <end position="89"/>
    </location>
</feature>
<keyword evidence="4" id="KW-1185">Reference proteome</keyword>
<sequence>MSQTTSKTVKAAGKKIAIDIIVGLLCVGVFYVTHYLIPSKASGDYTIISSAATTTAVSTSTTNTNTQSTSANTSDTSNSETTEVSTTDVATSTTASKVTDWSEKFADKFTDTVVQTDSSYTSPDVSITIENVTTESGSSQISYYVADIYVADITCFQTALAKDTYGTGYKDTISNMASDNNAILATNGDYYSYSNEGIVIRNGVVYRSAQTDADVCVLYYD</sequence>
<keyword evidence="2" id="KW-1133">Transmembrane helix</keyword>
<keyword evidence="2" id="KW-0472">Membrane</keyword>
<evidence type="ECO:0000313" key="3">
    <source>
        <dbReference type="EMBL" id="RDY31162.1"/>
    </source>
</evidence>
<proteinExistence type="predicted"/>
<dbReference type="AlphaFoldDB" id="A0A371JEJ8"/>
<evidence type="ECO:0000256" key="1">
    <source>
        <dbReference type="SAM" id="MobiDB-lite"/>
    </source>
</evidence>
<evidence type="ECO:0000313" key="4">
    <source>
        <dbReference type="Proteomes" id="UP000216411"/>
    </source>
</evidence>
<comment type="caution">
    <text evidence="3">The sequence shown here is derived from an EMBL/GenBank/DDBJ whole genome shotgun (WGS) entry which is preliminary data.</text>
</comment>
<dbReference type="Proteomes" id="UP000216411">
    <property type="component" value="Unassembled WGS sequence"/>
</dbReference>
<organism evidence="3 4">
    <name type="scientific">Lachnotalea glycerini</name>
    <dbReference type="NCBI Taxonomy" id="1763509"/>
    <lineage>
        <taxon>Bacteria</taxon>
        <taxon>Bacillati</taxon>
        <taxon>Bacillota</taxon>
        <taxon>Clostridia</taxon>
        <taxon>Lachnospirales</taxon>
        <taxon>Lachnospiraceae</taxon>
        <taxon>Lachnotalea</taxon>
    </lineage>
</organism>
<accession>A0A371JEJ8</accession>
<protein>
    <submittedName>
        <fullName evidence="3">Uncharacterized protein</fullName>
    </submittedName>
</protein>
<keyword evidence="2" id="KW-0812">Transmembrane</keyword>
<feature type="non-terminal residue" evidence="3">
    <location>
        <position position="221"/>
    </location>
</feature>
<reference evidence="3 4" key="1">
    <citation type="journal article" date="2017" name="Genome Announc.">
        <title>Draft Genome Sequence of a Sporulating and Motile Strain of Lachnotalea glycerini Isolated from Water in Quebec City, Canada.</title>
        <authorList>
            <person name="Maheux A.F."/>
            <person name="Boudreau D.K."/>
            <person name="Berube E."/>
            <person name="Boissinot M."/>
            <person name="Raymond F."/>
            <person name="Brodeur S."/>
            <person name="Corbeil J."/>
            <person name="Isabel S."/>
            <person name="Omar R.F."/>
            <person name="Bergeron M.G."/>
        </authorList>
    </citation>
    <scope>NUCLEOTIDE SEQUENCE [LARGE SCALE GENOMIC DNA]</scope>
    <source>
        <strain evidence="3 4">CCRI-19302</strain>
    </source>
</reference>
<dbReference type="EMBL" id="NOKA02000020">
    <property type="protein sequence ID" value="RDY31162.1"/>
    <property type="molecule type" value="Genomic_DNA"/>
</dbReference>
<evidence type="ECO:0000256" key="2">
    <source>
        <dbReference type="SAM" id="Phobius"/>
    </source>
</evidence>